<dbReference type="STRING" id="1193713.GCA_001636315_04771"/>
<dbReference type="InterPro" id="IPR029058">
    <property type="entry name" value="AB_hydrolase_fold"/>
</dbReference>
<reference evidence="2 3" key="1">
    <citation type="submission" date="2017-07" db="EMBL/GenBank/DDBJ databases">
        <title>The complete genome sequence of Bacillus mesonae strain H20-5, an efficient strain improving plant abiotic stress resistance.</title>
        <authorList>
            <person name="Kim S.Y."/>
            <person name="Song H."/>
            <person name="Sang M.K."/>
            <person name="Weon H.-Y."/>
            <person name="Song J."/>
        </authorList>
    </citation>
    <scope>NUCLEOTIDE SEQUENCE [LARGE SCALE GENOMIC DNA]</scope>
    <source>
        <strain evidence="2 3">H20-5</strain>
    </source>
</reference>
<dbReference type="Pfam" id="PF01738">
    <property type="entry name" value="DLH"/>
    <property type="match status" value="1"/>
</dbReference>
<dbReference type="PANTHER" id="PTHR46623">
    <property type="entry name" value="CARBOXYMETHYLENEBUTENOLIDASE-RELATED"/>
    <property type="match status" value="1"/>
</dbReference>
<dbReference type="OrthoDB" id="115291at2"/>
<dbReference type="Gene3D" id="3.40.50.1820">
    <property type="entry name" value="alpha/beta hydrolase"/>
    <property type="match status" value="1"/>
</dbReference>
<organism evidence="2 3">
    <name type="scientific">Neobacillus mesonae</name>
    <dbReference type="NCBI Taxonomy" id="1193713"/>
    <lineage>
        <taxon>Bacteria</taxon>
        <taxon>Bacillati</taxon>
        <taxon>Bacillota</taxon>
        <taxon>Bacilli</taxon>
        <taxon>Bacillales</taxon>
        <taxon>Bacillaceae</taxon>
        <taxon>Neobacillus</taxon>
    </lineage>
</organism>
<dbReference type="EMBL" id="CP022572">
    <property type="protein sequence ID" value="AZU61894.1"/>
    <property type="molecule type" value="Genomic_DNA"/>
</dbReference>
<dbReference type="KEGG" id="nmk:CHR53_11720"/>
<evidence type="ECO:0000313" key="2">
    <source>
        <dbReference type="EMBL" id="AZU61894.1"/>
    </source>
</evidence>
<dbReference type="RefSeq" id="WP_127486625.1">
    <property type="nucleotide sequence ID" value="NZ_CP022572.1"/>
</dbReference>
<protein>
    <recommendedName>
        <fullName evidence="1">Dienelactone hydrolase domain-containing protein</fullName>
    </recommendedName>
</protein>
<dbReference type="Proteomes" id="UP000282892">
    <property type="component" value="Chromosome"/>
</dbReference>
<accession>A0A3Q9QS24</accession>
<name>A0A3Q9QS24_9BACI</name>
<keyword evidence="3" id="KW-1185">Reference proteome</keyword>
<dbReference type="GO" id="GO:0016787">
    <property type="term" value="F:hydrolase activity"/>
    <property type="evidence" value="ECO:0007669"/>
    <property type="project" value="InterPro"/>
</dbReference>
<dbReference type="InterPro" id="IPR051049">
    <property type="entry name" value="Dienelactone_hydrolase-like"/>
</dbReference>
<feature type="domain" description="Dienelactone hydrolase" evidence="1">
    <location>
        <begin position="9"/>
        <end position="195"/>
    </location>
</feature>
<evidence type="ECO:0000313" key="3">
    <source>
        <dbReference type="Proteomes" id="UP000282892"/>
    </source>
</evidence>
<dbReference type="AlphaFoldDB" id="A0A3Q9QS24"/>
<dbReference type="SUPFAM" id="SSF53474">
    <property type="entry name" value="alpha/beta-Hydrolases"/>
    <property type="match status" value="1"/>
</dbReference>
<dbReference type="InterPro" id="IPR002925">
    <property type="entry name" value="Dienelactn_hydro"/>
</dbReference>
<evidence type="ECO:0000259" key="1">
    <source>
        <dbReference type="Pfam" id="PF01738"/>
    </source>
</evidence>
<dbReference type="PANTHER" id="PTHR46623:SF6">
    <property type="entry name" value="ALPHA_BETA-HYDROLASES SUPERFAMILY PROTEIN"/>
    <property type="match status" value="1"/>
</dbReference>
<sequence>MYTIQNNSNTLVIVLHEIYGINQHMKQFCQLLSAEKVDVICPNLLQLEEPFEYTEENIAYSHFMENIGFSNAAEKVKNILNDVKNKYENVLIVGFSVGATIAWLCSKEDGVDGIVGYYGSRIRDYTEVKPKCPALLFFPEKEVSFDVDQLISSLLTKNVEVLKWRGEHGFSNPFSTKYNEESANGAFNTMVCFCQKLRS</sequence>
<gene>
    <name evidence="2" type="ORF">CHR53_11720</name>
</gene>
<proteinExistence type="predicted"/>